<accession>A0A182S063</accession>
<dbReference type="VEuPathDB" id="VectorBase:AFUN2_011586"/>
<dbReference type="PANTHER" id="PTHR33053:SF9">
    <property type="entry name" value="AGAP000105-PA"/>
    <property type="match status" value="1"/>
</dbReference>
<organism evidence="1">
    <name type="scientific">Anopheles funestus</name>
    <name type="common">African malaria mosquito</name>
    <dbReference type="NCBI Taxonomy" id="62324"/>
    <lineage>
        <taxon>Eukaryota</taxon>
        <taxon>Metazoa</taxon>
        <taxon>Ecdysozoa</taxon>
        <taxon>Arthropoda</taxon>
        <taxon>Hexapoda</taxon>
        <taxon>Insecta</taxon>
        <taxon>Pterygota</taxon>
        <taxon>Neoptera</taxon>
        <taxon>Endopterygota</taxon>
        <taxon>Diptera</taxon>
        <taxon>Nematocera</taxon>
        <taxon>Culicoidea</taxon>
        <taxon>Culicidae</taxon>
        <taxon>Anophelinae</taxon>
        <taxon>Anopheles</taxon>
    </lineage>
</organism>
<reference evidence="1" key="1">
    <citation type="submission" date="2020-05" db="UniProtKB">
        <authorList>
            <consortium name="EnsemblMetazoa"/>
        </authorList>
    </citation>
    <scope>IDENTIFICATION</scope>
    <source>
        <strain evidence="1">FUMOZ</strain>
    </source>
</reference>
<dbReference type="VEuPathDB" id="VectorBase:AFUN011946"/>
<evidence type="ECO:0000313" key="1">
    <source>
        <dbReference type="EnsemblMetazoa" id="AFUN011946-PA"/>
    </source>
</evidence>
<dbReference type="STRING" id="62324.A0A182S063"/>
<sequence length="147" mass="17631">MLMNIKLLAEIHRKFRSFRDLKYWKGSEFSSFLFYVSIVVLRGILNDQHYKHFLLYFCSITLFSSEVYKEHFSLANTLIKLFVKQYKDIYGPEFISSNVHNLLHIYKEDDQFGPLHTISSYVFENELQRIKRFLRCGSKSLEKAINR</sequence>
<dbReference type="PANTHER" id="PTHR33053">
    <property type="entry name" value="PROTEIN, PUTATIVE-RELATED"/>
    <property type="match status" value="1"/>
</dbReference>
<name>A0A182S063_ANOFN</name>
<dbReference type="AlphaFoldDB" id="A0A182S063"/>
<proteinExistence type="predicted"/>
<dbReference type="EnsemblMetazoa" id="AFUN011946-RA">
    <property type="protein sequence ID" value="AFUN011946-PA"/>
    <property type="gene ID" value="AFUN011946"/>
</dbReference>
<protein>
    <submittedName>
        <fullName evidence="1">DUF4218 domain-containing protein</fullName>
    </submittedName>
</protein>